<dbReference type="Proteomes" id="UP000075880">
    <property type="component" value="Unassembled WGS sequence"/>
</dbReference>
<sequence length="274" mass="32476">MRIRWIKSLTRSYHAPLFTVPFGSDTVRWYHPVHCRPMVADCVCSRINRATVSAHLQHDRTVPARAGAFVRKVVLPQRIPYAVGRHTTDVHTLFYHSLSRVHRLLVQQRLTHFLCYGTLWGQIRLAKMLPWREKAEFCVLNDELMHHEEARFIRNFYANELHINYHHSEGIYRIFANEPAVLRTRPYVEQVVFQLDVAQAMYKRVGWKRRLLPPHCDWTPSLDCFPVNLLQGALPKRPLGRMLYTVPMGGIELQKYHYRDNWWKDVKVRNCNLN</sequence>
<dbReference type="AlphaFoldDB" id="A0AAG5DDI7"/>
<dbReference type="EnsemblMetazoa" id="ENSAATROPT009822">
    <property type="protein sequence ID" value="ENSAATROPP008884"/>
    <property type="gene ID" value="ENSAATROPG008007"/>
</dbReference>
<dbReference type="PANTHER" id="PTHR13627:SF32">
    <property type="entry name" value="AGAP006029-PA"/>
    <property type="match status" value="1"/>
</dbReference>
<dbReference type="InterPro" id="IPR052613">
    <property type="entry name" value="LicD_transferase"/>
</dbReference>
<evidence type="ECO:0000313" key="1">
    <source>
        <dbReference type="EnsemblMetazoa" id="ENSAATROPP008884"/>
    </source>
</evidence>
<organism evidence="1 2">
    <name type="scientific">Anopheles atroparvus</name>
    <name type="common">European mosquito</name>
    <dbReference type="NCBI Taxonomy" id="41427"/>
    <lineage>
        <taxon>Eukaryota</taxon>
        <taxon>Metazoa</taxon>
        <taxon>Ecdysozoa</taxon>
        <taxon>Arthropoda</taxon>
        <taxon>Hexapoda</taxon>
        <taxon>Insecta</taxon>
        <taxon>Pterygota</taxon>
        <taxon>Neoptera</taxon>
        <taxon>Endopterygota</taxon>
        <taxon>Diptera</taxon>
        <taxon>Nematocera</taxon>
        <taxon>Culicoidea</taxon>
        <taxon>Culicidae</taxon>
        <taxon>Anophelinae</taxon>
        <taxon>Anopheles</taxon>
    </lineage>
</organism>
<reference evidence="1" key="1">
    <citation type="submission" date="2024-04" db="UniProtKB">
        <authorList>
            <consortium name="EnsemblMetazoa"/>
        </authorList>
    </citation>
    <scope>IDENTIFICATION</scope>
    <source>
        <strain evidence="1">EBRO</strain>
    </source>
</reference>
<protein>
    <submittedName>
        <fullName evidence="1">Uncharacterized protein</fullName>
    </submittedName>
</protein>
<evidence type="ECO:0000313" key="2">
    <source>
        <dbReference type="Proteomes" id="UP000075880"/>
    </source>
</evidence>
<proteinExistence type="predicted"/>
<accession>A0AAG5DDI7</accession>
<keyword evidence="2" id="KW-1185">Reference proteome</keyword>
<name>A0AAG5DDI7_ANOAO</name>
<dbReference type="PANTHER" id="PTHR13627">
    <property type="entry name" value="FUKUTIN RELATED PROTEIN"/>
    <property type="match status" value="1"/>
</dbReference>